<dbReference type="EMBL" id="CAJVPS010001038">
    <property type="protein sequence ID" value="CAG8521391.1"/>
    <property type="molecule type" value="Genomic_DNA"/>
</dbReference>
<dbReference type="Proteomes" id="UP000789508">
    <property type="component" value="Unassembled WGS sequence"/>
</dbReference>
<sequence>MKVNNRKKNEVHDATTILLKTIELKIYHGLLSTATMYHITLEFALILLQKSFPLSSTIGRITCEKYPYDCRP</sequence>
<dbReference type="AlphaFoldDB" id="A0A9N9A954"/>
<keyword evidence="2" id="KW-1185">Reference proteome</keyword>
<reference evidence="1" key="1">
    <citation type="submission" date="2021-06" db="EMBL/GenBank/DDBJ databases">
        <authorList>
            <person name="Kallberg Y."/>
            <person name="Tangrot J."/>
            <person name="Rosling A."/>
        </authorList>
    </citation>
    <scope>NUCLEOTIDE SEQUENCE</scope>
    <source>
        <strain evidence="1">FL130A</strain>
    </source>
</reference>
<comment type="caution">
    <text evidence="1">The sequence shown here is derived from an EMBL/GenBank/DDBJ whole genome shotgun (WGS) entry which is preliminary data.</text>
</comment>
<evidence type="ECO:0000313" key="1">
    <source>
        <dbReference type="EMBL" id="CAG8521391.1"/>
    </source>
</evidence>
<organism evidence="1 2">
    <name type="scientific">Ambispora leptoticha</name>
    <dbReference type="NCBI Taxonomy" id="144679"/>
    <lineage>
        <taxon>Eukaryota</taxon>
        <taxon>Fungi</taxon>
        <taxon>Fungi incertae sedis</taxon>
        <taxon>Mucoromycota</taxon>
        <taxon>Glomeromycotina</taxon>
        <taxon>Glomeromycetes</taxon>
        <taxon>Archaeosporales</taxon>
        <taxon>Ambisporaceae</taxon>
        <taxon>Ambispora</taxon>
    </lineage>
</organism>
<evidence type="ECO:0000313" key="2">
    <source>
        <dbReference type="Proteomes" id="UP000789508"/>
    </source>
</evidence>
<gene>
    <name evidence="1" type="ORF">ALEPTO_LOCUS4485</name>
</gene>
<protein>
    <submittedName>
        <fullName evidence="1">8649_t:CDS:1</fullName>
    </submittedName>
</protein>
<proteinExistence type="predicted"/>
<accession>A0A9N9A954</accession>
<name>A0A9N9A954_9GLOM</name>